<comment type="caution">
    <text evidence="2">The sequence shown here is derived from an EMBL/GenBank/DDBJ whole genome shotgun (WGS) entry which is preliminary data.</text>
</comment>
<organism evidence="2 3">
    <name type="scientific">Polymorphospora lycopeni</name>
    <dbReference type="NCBI Taxonomy" id="3140240"/>
    <lineage>
        <taxon>Bacteria</taxon>
        <taxon>Bacillati</taxon>
        <taxon>Actinomycetota</taxon>
        <taxon>Actinomycetes</taxon>
        <taxon>Micromonosporales</taxon>
        <taxon>Micromonosporaceae</taxon>
        <taxon>Polymorphospora</taxon>
    </lineage>
</organism>
<sequence>AAARAAASPAPAPPPFTAGGLVAGGVPVPDGRASVSPDGAGAGAAGRPPGRAASGQSDPAAVDTADGGRAGSGQSDPPLPRPA</sequence>
<dbReference type="Proteomes" id="UP001582793">
    <property type="component" value="Unassembled WGS sequence"/>
</dbReference>
<reference evidence="2 3" key="1">
    <citation type="submission" date="2024-04" db="EMBL/GenBank/DDBJ databases">
        <title>Polymorphospora sp. isolated from Baiyangdian Lake in Xiong'an New Area.</title>
        <authorList>
            <person name="Zhang X."/>
            <person name="Liu J."/>
        </authorList>
    </citation>
    <scope>NUCLEOTIDE SEQUENCE [LARGE SCALE GENOMIC DNA]</scope>
    <source>
        <strain evidence="2 3">2-325</strain>
    </source>
</reference>
<keyword evidence="3" id="KW-1185">Reference proteome</keyword>
<feature type="non-terminal residue" evidence="2">
    <location>
        <position position="1"/>
    </location>
</feature>
<evidence type="ECO:0000313" key="2">
    <source>
        <dbReference type="EMBL" id="MFB6397977.1"/>
    </source>
</evidence>
<protein>
    <submittedName>
        <fullName evidence="2">Uncharacterized protein</fullName>
    </submittedName>
</protein>
<accession>A0ABV5D138</accession>
<feature type="region of interest" description="Disordered" evidence="1">
    <location>
        <begin position="1"/>
        <end position="83"/>
    </location>
</feature>
<evidence type="ECO:0000256" key="1">
    <source>
        <dbReference type="SAM" id="MobiDB-lite"/>
    </source>
</evidence>
<dbReference type="EMBL" id="JBCGDC010000186">
    <property type="protein sequence ID" value="MFB6397977.1"/>
    <property type="molecule type" value="Genomic_DNA"/>
</dbReference>
<proteinExistence type="predicted"/>
<evidence type="ECO:0000313" key="3">
    <source>
        <dbReference type="Proteomes" id="UP001582793"/>
    </source>
</evidence>
<feature type="compositionally biased region" description="Low complexity" evidence="1">
    <location>
        <begin position="45"/>
        <end position="55"/>
    </location>
</feature>
<gene>
    <name evidence="2" type="ORF">AAFH96_33585</name>
</gene>
<feature type="compositionally biased region" description="Low complexity" evidence="1">
    <location>
        <begin position="18"/>
        <end position="31"/>
    </location>
</feature>
<name>A0ABV5D138_9ACTN</name>